<evidence type="ECO:0000313" key="1">
    <source>
        <dbReference type="EMBL" id="KAJ7534400.1"/>
    </source>
</evidence>
<proteinExistence type="predicted"/>
<reference evidence="2" key="1">
    <citation type="journal article" date="2024" name="Proc. Natl. Acad. Sci. U.S.A.">
        <title>Extraordinary preservation of gene collinearity over three hundred million years revealed in homosporous lycophytes.</title>
        <authorList>
            <person name="Li C."/>
            <person name="Wickell D."/>
            <person name="Kuo L.Y."/>
            <person name="Chen X."/>
            <person name="Nie B."/>
            <person name="Liao X."/>
            <person name="Peng D."/>
            <person name="Ji J."/>
            <person name="Jenkins J."/>
            <person name="Williams M."/>
            <person name="Shu S."/>
            <person name="Plott C."/>
            <person name="Barry K."/>
            <person name="Rajasekar S."/>
            <person name="Grimwood J."/>
            <person name="Han X."/>
            <person name="Sun S."/>
            <person name="Hou Z."/>
            <person name="He W."/>
            <person name="Dai G."/>
            <person name="Sun C."/>
            <person name="Schmutz J."/>
            <person name="Leebens-Mack J.H."/>
            <person name="Li F.W."/>
            <person name="Wang L."/>
        </authorList>
    </citation>
    <scope>NUCLEOTIDE SEQUENCE [LARGE SCALE GENOMIC DNA]</scope>
    <source>
        <strain evidence="2">cv. PW_Plant_1</strain>
    </source>
</reference>
<dbReference type="Proteomes" id="UP001162992">
    <property type="component" value="Chromosome 13"/>
</dbReference>
<protein>
    <submittedName>
        <fullName evidence="1">Uncharacterized protein</fullName>
    </submittedName>
</protein>
<keyword evidence="2" id="KW-1185">Reference proteome</keyword>
<evidence type="ECO:0000313" key="2">
    <source>
        <dbReference type="Proteomes" id="UP001162992"/>
    </source>
</evidence>
<organism evidence="1 2">
    <name type="scientific">Diphasiastrum complanatum</name>
    <name type="common">Issler's clubmoss</name>
    <name type="synonym">Lycopodium complanatum</name>
    <dbReference type="NCBI Taxonomy" id="34168"/>
    <lineage>
        <taxon>Eukaryota</taxon>
        <taxon>Viridiplantae</taxon>
        <taxon>Streptophyta</taxon>
        <taxon>Embryophyta</taxon>
        <taxon>Tracheophyta</taxon>
        <taxon>Lycopodiopsida</taxon>
        <taxon>Lycopodiales</taxon>
        <taxon>Lycopodiaceae</taxon>
        <taxon>Lycopodioideae</taxon>
        <taxon>Diphasiastrum</taxon>
    </lineage>
</organism>
<comment type="caution">
    <text evidence="1">The sequence shown here is derived from an EMBL/GenBank/DDBJ whole genome shotgun (WGS) entry which is preliminary data.</text>
</comment>
<name>A0ACC2BXA9_DIPCM</name>
<accession>A0ACC2BXA9</accession>
<gene>
    <name evidence="1" type="ORF">O6H91_13G092400</name>
</gene>
<dbReference type="EMBL" id="CM055104">
    <property type="protein sequence ID" value="KAJ7534400.1"/>
    <property type="molecule type" value="Genomic_DNA"/>
</dbReference>
<sequence length="296" mass="33319">MASQALKFSLSLSKTLALAAPLGTARRAHSPFWRFWMSSTFSSSHNFDSTSNNLLQDNLQDILATSDEPIRNDDTEINQHPEVISQNISQQLSTVSDEFPDHHDPGNPQQKAESSQNLSTEDLQHMSSYPTATKIQRPQLGPRGIYKAILLGEVGQAPVQKILKNGRTVTIFSVGTGGMHNNRRPLDEESPEDFAEKSFKQWHRVAIYQDRVGVLAMRHMRKGTQVYLEGDIETRVYNDPATNAVKRIREIAVRQNGRVLFMESPRKSFFGSQLHQDRGSAESEVSTQSFSFQQAF</sequence>